<proteinExistence type="inferred from homology"/>
<reference evidence="3 4" key="1">
    <citation type="submission" date="2018-08" db="EMBL/GenBank/DDBJ databases">
        <title>Henriciella mobilis sp. nov., isolated from seawater.</title>
        <authorList>
            <person name="Cheng H."/>
            <person name="Wu Y.-H."/>
            <person name="Xu X.-W."/>
            <person name="Guo L.-L."/>
        </authorList>
    </citation>
    <scope>NUCLEOTIDE SEQUENCE [LARGE SCALE GENOMIC DNA]</scope>
    <source>
        <strain evidence="3 4">JN25</strain>
    </source>
</reference>
<dbReference type="PANTHER" id="PTHR43477">
    <property type="entry name" value="DIHYDROANTICAPSIN 7-DEHYDROGENASE"/>
    <property type="match status" value="1"/>
</dbReference>
<dbReference type="OrthoDB" id="9790146at2"/>
<dbReference type="SUPFAM" id="SSF51735">
    <property type="entry name" value="NAD(P)-binding Rossmann-fold domains"/>
    <property type="match status" value="1"/>
</dbReference>
<dbReference type="PANTHER" id="PTHR43477:SF1">
    <property type="entry name" value="DIHYDROANTICAPSIN 7-DEHYDROGENASE"/>
    <property type="match status" value="1"/>
</dbReference>
<dbReference type="EMBL" id="QWFX01000006">
    <property type="protein sequence ID" value="RIJ30626.1"/>
    <property type="molecule type" value="Genomic_DNA"/>
</dbReference>
<name>A0A399RGB4_9PROT</name>
<dbReference type="InterPro" id="IPR036291">
    <property type="entry name" value="NAD(P)-bd_dom_sf"/>
</dbReference>
<evidence type="ECO:0000313" key="4">
    <source>
        <dbReference type="Proteomes" id="UP000266385"/>
    </source>
</evidence>
<evidence type="ECO:0000313" key="3">
    <source>
        <dbReference type="EMBL" id="RIJ30626.1"/>
    </source>
</evidence>
<dbReference type="AlphaFoldDB" id="A0A399RGB4"/>
<dbReference type="PRINTS" id="PR00081">
    <property type="entry name" value="GDHRDH"/>
</dbReference>
<gene>
    <name evidence="3" type="ORF">D1223_08380</name>
</gene>
<evidence type="ECO:0000256" key="2">
    <source>
        <dbReference type="ARBA" id="ARBA00023002"/>
    </source>
</evidence>
<keyword evidence="4" id="KW-1185">Reference proteome</keyword>
<comment type="similarity">
    <text evidence="1">Belongs to the short-chain dehydrogenases/reductases (SDR) family.</text>
</comment>
<dbReference type="Pfam" id="PF13561">
    <property type="entry name" value="adh_short_C2"/>
    <property type="match status" value="1"/>
</dbReference>
<sequence length="256" mass="27851">MEKPVTLILGLGLQTGEAIARRFCEAGHAVIACDPQPKRVERVADNLRDRAIVQHEELHTRIGLKNCLSTAIEAYGQVDHLICIPPVAPAMPLTELETGEFDKLQLRAVRGAVMTLQIFEKHVAARVEEAGDTMGRRAQMGTVTFIMSLSAKQMNYGDFGDAVVQNAILGVMQAGAVELAPKRIRVNAICALRPRAESVESEWLKRRTPMGRASQPDEIADAALYLSQPASAIITGETLVMDGGRTRLSGLIEVDE</sequence>
<evidence type="ECO:0000256" key="1">
    <source>
        <dbReference type="ARBA" id="ARBA00006484"/>
    </source>
</evidence>
<accession>A0A399RGB4</accession>
<dbReference type="InterPro" id="IPR051122">
    <property type="entry name" value="SDR_DHRS6-like"/>
</dbReference>
<protein>
    <submittedName>
        <fullName evidence="3">SDR family oxidoreductase</fullName>
    </submittedName>
</protein>
<keyword evidence="2" id="KW-0560">Oxidoreductase</keyword>
<organism evidence="3 4">
    <name type="scientific">Henriciella mobilis</name>
    <dbReference type="NCBI Taxonomy" id="2305467"/>
    <lineage>
        <taxon>Bacteria</taxon>
        <taxon>Pseudomonadati</taxon>
        <taxon>Pseudomonadota</taxon>
        <taxon>Alphaproteobacteria</taxon>
        <taxon>Hyphomonadales</taxon>
        <taxon>Hyphomonadaceae</taxon>
        <taxon>Henriciella</taxon>
    </lineage>
</organism>
<dbReference type="RefSeq" id="WP_119375935.1">
    <property type="nucleotide sequence ID" value="NZ_QWFX01000006.1"/>
</dbReference>
<dbReference type="Gene3D" id="3.40.50.720">
    <property type="entry name" value="NAD(P)-binding Rossmann-like Domain"/>
    <property type="match status" value="1"/>
</dbReference>
<dbReference type="InterPro" id="IPR002347">
    <property type="entry name" value="SDR_fam"/>
</dbReference>
<dbReference type="GO" id="GO:0016491">
    <property type="term" value="F:oxidoreductase activity"/>
    <property type="evidence" value="ECO:0007669"/>
    <property type="project" value="UniProtKB-KW"/>
</dbReference>
<comment type="caution">
    <text evidence="3">The sequence shown here is derived from an EMBL/GenBank/DDBJ whole genome shotgun (WGS) entry which is preliminary data.</text>
</comment>
<dbReference type="Proteomes" id="UP000266385">
    <property type="component" value="Unassembled WGS sequence"/>
</dbReference>